<dbReference type="AlphaFoldDB" id="A0A0G4PUC5"/>
<reference evidence="1 2" key="1">
    <citation type="journal article" date="2014" name="Nat. Commun.">
        <title>Multiple recent horizontal transfers of a large genomic region in cheese making fungi.</title>
        <authorList>
            <person name="Cheeseman K."/>
            <person name="Ropars J."/>
            <person name="Renault P."/>
            <person name="Dupont J."/>
            <person name="Gouzy J."/>
            <person name="Branca A."/>
            <person name="Abraham A.L."/>
            <person name="Ceppi M."/>
            <person name="Conseiller E."/>
            <person name="Debuchy R."/>
            <person name="Malagnac F."/>
            <person name="Goarin A."/>
            <person name="Silar P."/>
            <person name="Lacoste S."/>
            <person name="Sallet E."/>
            <person name="Bensimon A."/>
            <person name="Giraud T."/>
            <person name="Brygoo Y."/>
        </authorList>
    </citation>
    <scope>NUCLEOTIDE SEQUENCE [LARGE SCALE GENOMIC DNA]</scope>
    <source>
        <strain evidence="2">FM 013</strain>
    </source>
</reference>
<keyword evidence="2" id="KW-1185">Reference proteome</keyword>
<evidence type="ECO:0000313" key="2">
    <source>
        <dbReference type="Proteomes" id="UP000053732"/>
    </source>
</evidence>
<organism evidence="1 2">
    <name type="scientific">Penicillium camemberti (strain FM 013)</name>
    <dbReference type="NCBI Taxonomy" id="1429867"/>
    <lineage>
        <taxon>Eukaryota</taxon>
        <taxon>Fungi</taxon>
        <taxon>Dikarya</taxon>
        <taxon>Ascomycota</taxon>
        <taxon>Pezizomycotina</taxon>
        <taxon>Eurotiomycetes</taxon>
        <taxon>Eurotiomycetidae</taxon>
        <taxon>Eurotiales</taxon>
        <taxon>Aspergillaceae</taxon>
        <taxon>Penicillium</taxon>
    </lineage>
</organism>
<name>A0A0G4PUC5_PENC3</name>
<accession>A0A0G4PUC5</accession>
<dbReference type="InterPro" id="IPR036047">
    <property type="entry name" value="F-box-like_dom_sf"/>
</dbReference>
<dbReference type="Proteomes" id="UP000053732">
    <property type="component" value="Unassembled WGS sequence"/>
</dbReference>
<dbReference type="CDD" id="cd09917">
    <property type="entry name" value="F-box_SF"/>
    <property type="match status" value="1"/>
</dbReference>
<dbReference type="STRING" id="1429867.A0A0G4PUC5"/>
<evidence type="ECO:0000313" key="1">
    <source>
        <dbReference type="EMBL" id="CRL29757.1"/>
    </source>
</evidence>
<proteinExistence type="predicted"/>
<gene>
    <name evidence="1" type="ORF">PCAMFM013_S039g000066</name>
</gene>
<protein>
    <submittedName>
        <fullName evidence="1">Str. FM013</fullName>
    </submittedName>
</protein>
<dbReference type="SUPFAM" id="SSF81383">
    <property type="entry name" value="F-box domain"/>
    <property type="match status" value="1"/>
</dbReference>
<dbReference type="EMBL" id="HG793172">
    <property type="protein sequence ID" value="CRL29757.1"/>
    <property type="molecule type" value="Genomic_DNA"/>
</dbReference>
<sequence>MESLNPHRIFLITEILEMILLKTDMRTLLTSAQRVCRRWHGLIKDSSDLQAALFLKPVRYTLPRGVQGIRNPLIADCIWPWFCGRHARKWGAPPMEVEVEIPQSHPRDDEPFFREGASWTGMLFQQPPRSCIGLVEKEGKAVDGPAYTEIEVQPDGDYLRIGDIAIPCATLAVAIVHPLPEEGLIWIGRIRTEEELETYPFIAEYPPPRDSQHGDIPQSHVTYAKSVYLQDCDVVFFTMECGWIRGKYVDGYPDNPTSGRLGKWLRDMRASCRFGYISIPMLVD</sequence>
<dbReference type="Gene3D" id="1.20.1280.50">
    <property type="match status" value="1"/>
</dbReference>